<keyword evidence="1" id="KW-0732">Signal</keyword>
<feature type="chain" id="PRO_5015131066" evidence="1">
    <location>
        <begin position="18"/>
        <end position="327"/>
    </location>
</feature>
<dbReference type="Proteomes" id="UP000240572">
    <property type="component" value="Unassembled WGS sequence"/>
</dbReference>
<dbReference type="RefSeq" id="WP_106521069.1">
    <property type="nucleotide sequence ID" value="NZ_PYGD01000001.1"/>
</dbReference>
<accession>A0A2P8DAV9</accession>
<dbReference type="EMBL" id="PYGD01000001">
    <property type="protein sequence ID" value="PSK94360.1"/>
    <property type="molecule type" value="Genomic_DNA"/>
</dbReference>
<gene>
    <name evidence="2" type="ORF">B0I18_101515</name>
</gene>
<evidence type="ECO:0000313" key="3">
    <source>
        <dbReference type="Proteomes" id="UP000240572"/>
    </source>
</evidence>
<dbReference type="AlphaFoldDB" id="A0A2P8DAV9"/>
<proteinExistence type="predicted"/>
<protein>
    <submittedName>
        <fullName evidence="2">Uncharacterized protein</fullName>
    </submittedName>
</protein>
<dbReference type="OrthoDB" id="9802248at2"/>
<feature type="signal peptide" evidence="1">
    <location>
        <begin position="1"/>
        <end position="17"/>
    </location>
</feature>
<keyword evidence="3" id="KW-1185">Reference proteome</keyword>
<reference evidence="2 3" key="1">
    <citation type="submission" date="2018-03" db="EMBL/GenBank/DDBJ databases">
        <title>Genomic Encyclopedia of Type Strains, Phase III (KMG-III): the genomes of soil and plant-associated and newly described type strains.</title>
        <authorList>
            <person name="Whitman W."/>
        </authorList>
    </citation>
    <scope>NUCLEOTIDE SEQUENCE [LARGE SCALE GENOMIC DNA]</scope>
    <source>
        <strain evidence="2 3">CGMCC 1.12700</strain>
    </source>
</reference>
<comment type="caution">
    <text evidence="2">The sequence shown here is derived from an EMBL/GenBank/DDBJ whole genome shotgun (WGS) entry which is preliminary data.</text>
</comment>
<evidence type="ECO:0000256" key="1">
    <source>
        <dbReference type="SAM" id="SignalP"/>
    </source>
</evidence>
<organism evidence="2 3">
    <name type="scientific">Taibaiella chishuiensis</name>
    <dbReference type="NCBI Taxonomy" id="1434707"/>
    <lineage>
        <taxon>Bacteria</taxon>
        <taxon>Pseudomonadati</taxon>
        <taxon>Bacteroidota</taxon>
        <taxon>Chitinophagia</taxon>
        <taxon>Chitinophagales</taxon>
        <taxon>Chitinophagaceae</taxon>
        <taxon>Taibaiella</taxon>
    </lineage>
</organism>
<name>A0A2P8DAV9_9BACT</name>
<sequence>MKQLLFLLLLSGFPAYSQDNIAGIKPGQKLAVLNDRASFLFPAGATNTARQADIMSAAPNAERETRIITDFGNKRLVFFAEELYARAGDNLAAGLRANLAKKYTVTENKRPDGLVTVLCRPLAYDSTQNAILIYSLIVKTPDNLVFRMNAYINPMAFADRAAFQQLSERVFNSLEKGKRKLNTTARKENIAILGGQKKCTVQLPEGYIVSRDAQYDFEVLRFRKIRDYFDTGWQSLTVYLGHHPSAFFPNYSFSENQQEKAAGPFLGKDRNWMLFKNEQEPVFVKEQQFPADDLEKQLVIHIGIAADQVKTIEELSGIVATIKFADQ</sequence>
<evidence type="ECO:0000313" key="2">
    <source>
        <dbReference type="EMBL" id="PSK94360.1"/>
    </source>
</evidence>